<dbReference type="AlphaFoldDB" id="A0AAD3D2Y1"/>
<accession>A0AAD3D2Y1</accession>
<keyword evidence="9" id="KW-1185">Reference proteome</keyword>
<evidence type="ECO:0000259" key="7">
    <source>
        <dbReference type="PROSITE" id="PS50089"/>
    </source>
</evidence>
<dbReference type="InterPro" id="IPR013083">
    <property type="entry name" value="Znf_RING/FYVE/PHD"/>
</dbReference>
<dbReference type="Proteomes" id="UP001054902">
    <property type="component" value="Unassembled WGS sequence"/>
</dbReference>
<sequence length="221" mass="25689">MFIYPDGNTSKDTENEVLPKEIGNQPSTEHGYLWELVLMALVVFALFLTCYLCALWNQNRTEVRQLEDMKSQLKITKFINIALHHHLQDMDIEALQEHSTTLSSSQENDFGPETKFPEEEVLRDKQDRENERKEELDKDTDSTIVTVSISSEDDWKYSCAICYEHFNNEVDIASSANDSCHHYYHVDCILSWLIIDSNHHTCPICRDTFVDSVDQKAMYNV</sequence>
<dbReference type="PANTHER" id="PTHR14155">
    <property type="entry name" value="RING FINGER DOMAIN-CONTAINING"/>
    <property type="match status" value="1"/>
</dbReference>
<evidence type="ECO:0000313" key="8">
    <source>
        <dbReference type="EMBL" id="GFH55139.1"/>
    </source>
</evidence>
<keyword evidence="2 4" id="KW-0863">Zinc-finger</keyword>
<dbReference type="PROSITE" id="PS50089">
    <property type="entry name" value="ZF_RING_2"/>
    <property type="match status" value="1"/>
</dbReference>
<dbReference type="InterPro" id="IPR001841">
    <property type="entry name" value="Znf_RING"/>
</dbReference>
<comment type="caution">
    <text evidence="8">The sequence shown here is derived from an EMBL/GenBank/DDBJ whole genome shotgun (WGS) entry which is preliminary data.</text>
</comment>
<organism evidence="8 9">
    <name type="scientific">Chaetoceros tenuissimus</name>
    <dbReference type="NCBI Taxonomy" id="426638"/>
    <lineage>
        <taxon>Eukaryota</taxon>
        <taxon>Sar</taxon>
        <taxon>Stramenopiles</taxon>
        <taxon>Ochrophyta</taxon>
        <taxon>Bacillariophyta</taxon>
        <taxon>Coscinodiscophyceae</taxon>
        <taxon>Chaetocerotophycidae</taxon>
        <taxon>Chaetocerotales</taxon>
        <taxon>Chaetocerotaceae</taxon>
        <taxon>Chaetoceros</taxon>
    </lineage>
</organism>
<dbReference type="Gene3D" id="3.30.40.10">
    <property type="entry name" value="Zinc/RING finger domain, C3HC4 (zinc finger)"/>
    <property type="match status" value="1"/>
</dbReference>
<dbReference type="GO" id="GO:0008270">
    <property type="term" value="F:zinc ion binding"/>
    <property type="evidence" value="ECO:0007669"/>
    <property type="project" value="UniProtKB-KW"/>
</dbReference>
<dbReference type="PANTHER" id="PTHR14155:SF627">
    <property type="entry name" value="OS06G0192800 PROTEIN"/>
    <property type="match status" value="1"/>
</dbReference>
<feature type="domain" description="RING-type" evidence="7">
    <location>
        <begin position="159"/>
        <end position="206"/>
    </location>
</feature>
<evidence type="ECO:0000256" key="6">
    <source>
        <dbReference type="SAM" id="Phobius"/>
    </source>
</evidence>
<keyword evidence="6" id="KW-1133">Transmembrane helix</keyword>
<name>A0AAD3D2Y1_9STRA</name>
<dbReference type="SUPFAM" id="SSF57850">
    <property type="entry name" value="RING/U-box"/>
    <property type="match status" value="1"/>
</dbReference>
<keyword evidence="6" id="KW-0472">Membrane</keyword>
<dbReference type="SMART" id="SM00184">
    <property type="entry name" value="RING"/>
    <property type="match status" value="1"/>
</dbReference>
<keyword evidence="3" id="KW-0862">Zinc</keyword>
<keyword evidence="1" id="KW-0479">Metal-binding</keyword>
<dbReference type="EMBL" id="BLLK01000047">
    <property type="protein sequence ID" value="GFH55139.1"/>
    <property type="molecule type" value="Genomic_DNA"/>
</dbReference>
<feature type="compositionally biased region" description="Basic and acidic residues" evidence="5">
    <location>
        <begin position="115"/>
        <end position="139"/>
    </location>
</feature>
<evidence type="ECO:0000313" key="9">
    <source>
        <dbReference type="Proteomes" id="UP001054902"/>
    </source>
</evidence>
<keyword evidence="6" id="KW-0812">Transmembrane</keyword>
<evidence type="ECO:0000256" key="5">
    <source>
        <dbReference type="SAM" id="MobiDB-lite"/>
    </source>
</evidence>
<protein>
    <recommendedName>
        <fullName evidence="7">RING-type domain-containing protein</fullName>
    </recommendedName>
</protein>
<dbReference type="InterPro" id="IPR053238">
    <property type="entry name" value="RING-H2_zinc_finger"/>
</dbReference>
<evidence type="ECO:0000256" key="4">
    <source>
        <dbReference type="PROSITE-ProRule" id="PRU00175"/>
    </source>
</evidence>
<proteinExistence type="predicted"/>
<evidence type="ECO:0000256" key="1">
    <source>
        <dbReference type="ARBA" id="ARBA00022723"/>
    </source>
</evidence>
<feature type="region of interest" description="Disordered" evidence="5">
    <location>
        <begin position="101"/>
        <end position="139"/>
    </location>
</feature>
<feature type="transmembrane region" description="Helical" evidence="6">
    <location>
        <begin position="36"/>
        <end position="56"/>
    </location>
</feature>
<evidence type="ECO:0000256" key="2">
    <source>
        <dbReference type="ARBA" id="ARBA00022771"/>
    </source>
</evidence>
<gene>
    <name evidence="8" type="ORF">CTEN210_11615</name>
</gene>
<dbReference type="Pfam" id="PF13639">
    <property type="entry name" value="zf-RING_2"/>
    <property type="match status" value="1"/>
</dbReference>
<reference evidence="8 9" key="1">
    <citation type="journal article" date="2021" name="Sci. Rep.">
        <title>The genome of the diatom Chaetoceros tenuissimus carries an ancient integrated fragment of an extant virus.</title>
        <authorList>
            <person name="Hongo Y."/>
            <person name="Kimura K."/>
            <person name="Takaki Y."/>
            <person name="Yoshida Y."/>
            <person name="Baba S."/>
            <person name="Kobayashi G."/>
            <person name="Nagasaki K."/>
            <person name="Hano T."/>
            <person name="Tomaru Y."/>
        </authorList>
    </citation>
    <scope>NUCLEOTIDE SEQUENCE [LARGE SCALE GENOMIC DNA]</scope>
    <source>
        <strain evidence="8 9">NIES-3715</strain>
    </source>
</reference>
<evidence type="ECO:0000256" key="3">
    <source>
        <dbReference type="ARBA" id="ARBA00022833"/>
    </source>
</evidence>